<proteinExistence type="predicted"/>
<gene>
    <name evidence="2" type="ORF">CYNAS_LOCUS8528</name>
</gene>
<organism evidence="2 3">
    <name type="scientific">Cylicocyclus nassatus</name>
    <name type="common">Nematode worm</name>
    <dbReference type="NCBI Taxonomy" id="53992"/>
    <lineage>
        <taxon>Eukaryota</taxon>
        <taxon>Metazoa</taxon>
        <taxon>Ecdysozoa</taxon>
        <taxon>Nematoda</taxon>
        <taxon>Chromadorea</taxon>
        <taxon>Rhabditida</taxon>
        <taxon>Rhabditina</taxon>
        <taxon>Rhabditomorpha</taxon>
        <taxon>Strongyloidea</taxon>
        <taxon>Strongylidae</taxon>
        <taxon>Cylicocyclus</taxon>
    </lineage>
</organism>
<feature type="region of interest" description="Disordered" evidence="1">
    <location>
        <begin position="212"/>
        <end position="262"/>
    </location>
</feature>
<dbReference type="Gene3D" id="3.40.91.30">
    <property type="match status" value="1"/>
</dbReference>
<protein>
    <submittedName>
        <fullName evidence="2">Uncharacterized protein</fullName>
    </submittedName>
</protein>
<accession>A0AA36GQN8</accession>
<feature type="compositionally biased region" description="Basic and acidic residues" evidence="1">
    <location>
        <begin position="220"/>
        <end position="258"/>
    </location>
</feature>
<keyword evidence="3" id="KW-1185">Reference proteome</keyword>
<evidence type="ECO:0000256" key="1">
    <source>
        <dbReference type="SAM" id="MobiDB-lite"/>
    </source>
</evidence>
<dbReference type="Proteomes" id="UP001176961">
    <property type="component" value="Unassembled WGS sequence"/>
</dbReference>
<dbReference type="EMBL" id="CATQJL010000210">
    <property type="protein sequence ID" value="CAJ0596545.1"/>
    <property type="molecule type" value="Genomic_DNA"/>
</dbReference>
<feature type="region of interest" description="Disordered" evidence="1">
    <location>
        <begin position="46"/>
        <end position="70"/>
    </location>
</feature>
<evidence type="ECO:0000313" key="3">
    <source>
        <dbReference type="Proteomes" id="UP001176961"/>
    </source>
</evidence>
<comment type="caution">
    <text evidence="2">The sequence shown here is derived from an EMBL/GenBank/DDBJ whole genome shotgun (WGS) entry which is preliminary data.</text>
</comment>
<dbReference type="AlphaFoldDB" id="A0AA36GQN8"/>
<name>A0AA36GQN8_CYLNA</name>
<evidence type="ECO:0000313" key="2">
    <source>
        <dbReference type="EMBL" id="CAJ0596545.1"/>
    </source>
</evidence>
<reference evidence="2" key="1">
    <citation type="submission" date="2023-07" db="EMBL/GenBank/DDBJ databases">
        <authorList>
            <consortium name="CYATHOMIX"/>
        </authorList>
    </citation>
    <scope>NUCLEOTIDE SEQUENCE</scope>
    <source>
        <strain evidence="2">N/A</strain>
    </source>
</reference>
<sequence length="395" mass="46076">MSEMDDLIKANREWTERLIARQKALHGQRERYTRESELQEEIHARGGGTYQGDVQEQGQGQGGGDGSGEKTVTNQIIQEAAWAVKDKDVRIMGKINDDVLIEAYERLGNVWKVGDELGISGQKVYARLDKLGLVRKMNRFTKEDEEFLLLHYQEYKDRWDLKTLAEMMGRTVPFISRKAKALGLTSYGSKMPEDKRLNQGRIMSERIKREGHSRGMLGKHHSEEFKRKMSERVRSEWKDPGSAHNTEENRQRRSDVMHQSRMNGTISSSYSIGKRIDVDYGTKHCTFRSTWEKSIADILESYKSKGWVAEWTYEEVVFDFPLERRGVRSYRPDFEITKANGDKVYFEVKGWMTPKGKKGIDLMRKYYANVELIIIDEDEYKQSVSETDYLRRYCL</sequence>